<dbReference type="Gene3D" id="2.30.110.20">
    <property type="entry name" value="Hcp1-like"/>
    <property type="match status" value="1"/>
</dbReference>
<dbReference type="InterPro" id="IPR053165">
    <property type="entry name" value="HSI-I_assembly_Hcp1"/>
</dbReference>
<name>A0ABS5E1V6_9BURK</name>
<evidence type="ECO:0000256" key="1">
    <source>
        <dbReference type="SAM" id="MobiDB-lite"/>
    </source>
</evidence>
<dbReference type="EMBL" id="JAGQDG010000008">
    <property type="protein sequence ID" value="MBQ0937406.1"/>
    <property type="molecule type" value="Genomic_DNA"/>
</dbReference>
<dbReference type="PANTHER" id="PTHR36152:SF1">
    <property type="entry name" value="UBIQUITIN-LIKE DOMAIN-CONTAINING PROTEIN"/>
    <property type="match status" value="1"/>
</dbReference>
<gene>
    <name evidence="2" type="ORF">KAK11_18925</name>
</gene>
<organism evidence="2 3">
    <name type="scientific">Ideonella paludis</name>
    <dbReference type="NCBI Taxonomy" id="1233411"/>
    <lineage>
        <taxon>Bacteria</taxon>
        <taxon>Pseudomonadati</taxon>
        <taxon>Pseudomonadota</taxon>
        <taxon>Betaproteobacteria</taxon>
        <taxon>Burkholderiales</taxon>
        <taxon>Sphaerotilaceae</taxon>
        <taxon>Ideonella</taxon>
    </lineage>
</organism>
<dbReference type="RefSeq" id="WP_210810950.1">
    <property type="nucleotide sequence ID" value="NZ_JAGQDG010000008.1"/>
</dbReference>
<comment type="caution">
    <text evidence="2">The sequence shown here is derived from an EMBL/GenBank/DDBJ whole genome shotgun (WGS) entry which is preliminary data.</text>
</comment>
<dbReference type="InterPro" id="IPR036624">
    <property type="entry name" value="Hcp1-lik_sf"/>
</dbReference>
<feature type="region of interest" description="Disordered" evidence="1">
    <location>
        <begin position="17"/>
        <end position="69"/>
    </location>
</feature>
<dbReference type="Pfam" id="PF05638">
    <property type="entry name" value="T6SS_HCP"/>
    <property type="match status" value="1"/>
</dbReference>
<dbReference type="InterPro" id="IPR008514">
    <property type="entry name" value="T6SS_Hcp"/>
</dbReference>
<proteinExistence type="predicted"/>
<dbReference type="PANTHER" id="PTHR36152">
    <property type="entry name" value="CYTOPLASMIC PROTEIN-RELATED"/>
    <property type="match status" value="1"/>
</dbReference>
<sequence>MKDIYVEFKNSAIKGDVRDSVHGSANPTGQNSKPTIEVDSWSHVIRQPKSASSSTSGGHTSERTEHGEMVFVKDIDSASPKLWQAASQGLITPEVVITFYRASGQTGSFNNGTANARVKYLEIKLKNVLVSHVAPSVTEEGLPKEAFGLKYSAVEWSYMAAKLDGSQAAVTGTGAWNLATNTATYA</sequence>
<evidence type="ECO:0000313" key="3">
    <source>
        <dbReference type="Proteomes" id="UP000672097"/>
    </source>
</evidence>
<dbReference type="NCBIfam" id="TIGR03344">
    <property type="entry name" value="VI_effect_Hcp1"/>
    <property type="match status" value="1"/>
</dbReference>
<reference evidence="2 3" key="1">
    <citation type="submission" date="2021-04" db="EMBL/GenBank/DDBJ databases">
        <title>The genome sequence of type strain Ideonella paludis KCTC 32238.</title>
        <authorList>
            <person name="Liu Y."/>
        </authorList>
    </citation>
    <scope>NUCLEOTIDE SEQUENCE [LARGE SCALE GENOMIC DNA]</scope>
    <source>
        <strain evidence="2 3">KCTC 32238</strain>
    </source>
</reference>
<feature type="compositionally biased region" description="Low complexity" evidence="1">
    <location>
        <begin position="50"/>
        <end position="59"/>
    </location>
</feature>
<feature type="compositionally biased region" description="Basic and acidic residues" evidence="1">
    <location>
        <begin position="60"/>
        <end position="69"/>
    </location>
</feature>
<evidence type="ECO:0000313" key="2">
    <source>
        <dbReference type="EMBL" id="MBQ0937406.1"/>
    </source>
</evidence>
<accession>A0ABS5E1V6</accession>
<protein>
    <submittedName>
        <fullName evidence="2">Type VI secretion system tube protein Hcp</fullName>
    </submittedName>
</protein>
<feature type="compositionally biased region" description="Polar residues" evidence="1">
    <location>
        <begin position="23"/>
        <end position="34"/>
    </location>
</feature>
<dbReference type="SUPFAM" id="SSF141452">
    <property type="entry name" value="Hcp1-like"/>
    <property type="match status" value="1"/>
</dbReference>
<keyword evidence="3" id="KW-1185">Reference proteome</keyword>
<dbReference type="Proteomes" id="UP000672097">
    <property type="component" value="Unassembled WGS sequence"/>
</dbReference>